<dbReference type="Gene3D" id="3.90.320.10">
    <property type="match status" value="1"/>
</dbReference>
<dbReference type="InterPro" id="IPR027417">
    <property type="entry name" value="P-loop_NTPase"/>
</dbReference>
<dbReference type="GO" id="GO:0005829">
    <property type="term" value="C:cytosol"/>
    <property type="evidence" value="ECO:0007669"/>
    <property type="project" value="TreeGrafter"/>
</dbReference>
<dbReference type="Gene3D" id="1.10.486.10">
    <property type="entry name" value="PCRA, domain 4"/>
    <property type="match status" value="1"/>
</dbReference>
<dbReference type="InterPro" id="IPR014151">
    <property type="entry name" value="DNA_helicase_AddA"/>
</dbReference>
<accession>A0A927I1J2</accession>
<dbReference type="Gene3D" id="3.40.50.300">
    <property type="entry name" value="P-loop containing nucleotide triphosphate hydrolases"/>
    <property type="match status" value="4"/>
</dbReference>
<dbReference type="GO" id="GO:0004527">
    <property type="term" value="F:exonuclease activity"/>
    <property type="evidence" value="ECO:0007669"/>
    <property type="project" value="UniProtKB-KW"/>
</dbReference>
<evidence type="ECO:0000256" key="12">
    <source>
        <dbReference type="ARBA" id="ARBA00034808"/>
    </source>
</evidence>
<feature type="domain" description="UvrD-like helicase ATP-binding" evidence="17">
    <location>
        <begin position="8"/>
        <end position="489"/>
    </location>
</feature>
<evidence type="ECO:0000259" key="18">
    <source>
        <dbReference type="PROSITE" id="PS51217"/>
    </source>
</evidence>
<name>A0A927I1J2_9HYPH</name>
<organism evidence="19 20">
    <name type="scientific">Bosea spartocytisi</name>
    <dbReference type="NCBI Taxonomy" id="2773451"/>
    <lineage>
        <taxon>Bacteria</taxon>
        <taxon>Pseudomonadati</taxon>
        <taxon>Pseudomonadota</taxon>
        <taxon>Alphaproteobacteria</taxon>
        <taxon>Hyphomicrobiales</taxon>
        <taxon>Boseaceae</taxon>
        <taxon>Bosea</taxon>
    </lineage>
</organism>
<gene>
    <name evidence="19" type="primary">addA</name>
    <name evidence="19" type="ORF">IED13_18405</name>
</gene>
<keyword evidence="5 15" id="KW-0347">Helicase</keyword>
<keyword evidence="7 15" id="KW-0067">ATP-binding</keyword>
<evidence type="ECO:0000259" key="17">
    <source>
        <dbReference type="PROSITE" id="PS51198"/>
    </source>
</evidence>
<evidence type="ECO:0000256" key="4">
    <source>
        <dbReference type="ARBA" id="ARBA00022801"/>
    </source>
</evidence>
<dbReference type="EMBL" id="JACXWY010000012">
    <property type="protein sequence ID" value="MBD3847676.1"/>
    <property type="molecule type" value="Genomic_DNA"/>
</dbReference>
<evidence type="ECO:0000256" key="3">
    <source>
        <dbReference type="ARBA" id="ARBA00022763"/>
    </source>
</evidence>
<evidence type="ECO:0000256" key="5">
    <source>
        <dbReference type="ARBA" id="ARBA00022806"/>
    </source>
</evidence>
<dbReference type="InterPro" id="IPR011604">
    <property type="entry name" value="PDDEXK-like_dom_sf"/>
</dbReference>
<dbReference type="GO" id="GO:0005524">
    <property type="term" value="F:ATP binding"/>
    <property type="evidence" value="ECO:0007669"/>
    <property type="project" value="UniProtKB-UniRule"/>
</dbReference>
<evidence type="ECO:0000313" key="20">
    <source>
        <dbReference type="Proteomes" id="UP000619295"/>
    </source>
</evidence>
<evidence type="ECO:0000313" key="19">
    <source>
        <dbReference type="EMBL" id="MBD3847676.1"/>
    </source>
</evidence>
<keyword evidence="8" id="KW-0238">DNA-binding</keyword>
<dbReference type="GO" id="GO:0000725">
    <property type="term" value="P:recombinational repair"/>
    <property type="evidence" value="ECO:0007669"/>
    <property type="project" value="TreeGrafter"/>
</dbReference>
<dbReference type="PANTHER" id="PTHR11070">
    <property type="entry name" value="UVRD / RECB / PCRA DNA HELICASE FAMILY MEMBER"/>
    <property type="match status" value="1"/>
</dbReference>
<evidence type="ECO:0000256" key="1">
    <source>
        <dbReference type="ARBA" id="ARBA00022722"/>
    </source>
</evidence>
<dbReference type="SUPFAM" id="SSF52540">
    <property type="entry name" value="P-loop containing nucleoside triphosphate hydrolases"/>
    <property type="match status" value="1"/>
</dbReference>
<evidence type="ECO:0000256" key="15">
    <source>
        <dbReference type="PROSITE-ProRule" id="PRU00560"/>
    </source>
</evidence>
<dbReference type="Pfam" id="PF12705">
    <property type="entry name" value="PDDEXK_1"/>
    <property type="match status" value="1"/>
</dbReference>
<evidence type="ECO:0000256" key="2">
    <source>
        <dbReference type="ARBA" id="ARBA00022741"/>
    </source>
</evidence>
<sequence>MKPGWIVPPLTNQRQARAADPGLSAWVSANAGSGKTHVLVNRVLRLLLDGVPPGRMLCITYTKAAAANMANRIFKALGNWATLDPEALRRELTRLTGRMPAMAEQAKARRLFAESLETPGGLRIETIHAFCTRVLQAAPFEANVPPRFEVADDLAQAQMLREARRELLALVAANPQGPEATALDLLARLAAQDSFESMVQEALRQRALFSDANGRARDPQEMRAGIAAFLGIAPDLTADAVKAAFRSEFTALPGLQALIEALAAGSKTRQDFAATLRALLAGQDDGDPVAFCRRGFITAEGTINSNVRGRGNSAFDGALLATLDALADCLLTASDRLNAIAIRDRSAALALLVTRMLASYQRQKSLRSLLDYDDLIARTRSLLERVEAAWVLYKLDAGIDHILLDEAQDTGEAQWAILRKLAEEFTSGGDLRLKPRTIFVVGDEKQSIYGFQGAAPAAFGEERRALERRIEAAQLDFEAISLNTSFRSAPDIMQAVDAVFAVPEHARGLVFDGAARPETHDTVRRSAPGTVDIWPLAANDTGEPPDAWTTPVDAPERRSGTVKLAERIARTLQRWHRDRRDDRGNPFKAGDVMILLRQRGALFEAIVKALKDADVPVAGRDRLTLAEHPAVEDLVVLGRALLLPDDDLTLATALKTPLIDLNDDDLLRLAPGRKGSLRAALQEAAGTEPRYAAVEAKLIHWTREAGRCGPFRFFADLLGPGGGRNLALARLGAEAGDALDAFLNAALDHERRYGPSLAGFLQHVSGSAADVKRDLSASAGEVRVMTVHGSKGLEAKIVILADLGPEPGAKRLPKIMAVPAPGGSLVPIWPPASAEDIAATAGAKAVVVAQMVEEHHRLLYVAMTRAEDRLIVCAAQAKGEAPEGSWYAMISEGLAASEAGLREIGEGDEAILRFTVTPPALPEDEPEPPPAPAGLAPPDWLARPVVREAEPAPPLKPSGALAAADREERPGDGPFLAEAAAAGRLAHLLLQLLPDVPAERRAATAEALAQARGGALPPERRARLAADALRLLAVPDLAALFTEGALAEVPVAGMIRLPGGIERVVSGRIDRLAITPDSVIVADFKTTANPPRGTEAIPAGTLAQLAAYAALLADIYPGRQVRALVVYTANLACFEFSAERLAAALATLAGAAPDATVEFPAGSRP</sequence>
<comment type="catalytic activity">
    <reaction evidence="11">
        <text>Couples ATP hydrolysis with the unwinding of duplex DNA by translocating in the 3'-5' direction.</text>
        <dbReference type="EC" id="5.6.2.4"/>
    </reaction>
</comment>
<dbReference type="GO" id="GO:0033202">
    <property type="term" value="C:DNA helicase complex"/>
    <property type="evidence" value="ECO:0007669"/>
    <property type="project" value="TreeGrafter"/>
</dbReference>
<feature type="region of interest" description="Disordered" evidence="16">
    <location>
        <begin position="919"/>
        <end position="938"/>
    </location>
</feature>
<keyword evidence="6" id="KW-0269">Exonuclease</keyword>
<keyword evidence="2 15" id="KW-0547">Nucleotide-binding</keyword>
<keyword evidence="9" id="KW-0234">DNA repair</keyword>
<keyword evidence="10" id="KW-0413">Isomerase</keyword>
<evidence type="ECO:0000256" key="16">
    <source>
        <dbReference type="SAM" id="MobiDB-lite"/>
    </source>
</evidence>
<dbReference type="NCBIfam" id="TIGR02784">
    <property type="entry name" value="addA_alphas"/>
    <property type="match status" value="1"/>
</dbReference>
<dbReference type="RefSeq" id="WP_191125032.1">
    <property type="nucleotide sequence ID" value="NZ_JACXWY010000012.1"/>
</dbReference>
<dbReference type="InterPro" id="IPR000212">
    <property type="entry name" value="DNA_helicase_UvrD/REP"/>
</dbReference>
<protein>
    <recommendedName>
        <fullName evidence="12">DNA 3'-5' helicase</fullName>
        <ecNumber evidence="12">5.6.2.4</ecNumber>
    </recommendedName>
    <alternativeName>
        <fullName evidence="13">DNA 3'-5' helicase II</fullName>
    </alternativeName>
</protein>
<dbReference type="EC" id="5.6.2.4" evidence="12"/>
<evidence type="ECO:0000256" key="6">
    <source>
        <dbReference type="ARBA" id="ARBA00022839"/>
    </source>
</evidence>
<dbReference type="Proteomes" id="UP000619295">
    <property type="component" value="Unassembled WGS sequence"/>
</dbReference>
<dbReference type="AlphaFoldDB" id="A0A927I1J2"/>
<evidence type="ECO:0000256" key="7">
    <source>
        <dbReference type="ARBA" id="ARBA00022840"/>
    </source>
</evidence>
<comment type="caution">
    <text evidence="19">The sequence shown here is derived from an EMBL/GenBank/DDBJ whole genome shotgun (WGS) entry which is preliminary data.</text>
</comment>
<proteinExistence type="predicted"/>
<reference evidence="19" key="1">
    <citation type="submission" date="2020-09" db="EMBL/GenBank/DDBJ databases">
        <title>Bosea spartocytisi sp. nov. a root nodule endophyte of Spartocytisus supranubius in the high mountain ecosystem fo the Teide National Park (Canary Islands, Spain).</title>
        <authorList>
            <person name="Pulido-Suarez L."/>
            <person name="Peix A."/>
            <person name="Igual J.M."/>
            <person name="Socas-Perez N."/>
            <person name="Velazquez E."/>
            <person name="Flores-Felix J.D."/>
            <person name="Leon-Barrios M."/>
        </authorList>
    </citation>
    <scope>NUCLEOTIDE SEQUENCE</scope>
    <source>
        <strain evidence="19">SSUT16</strain>
    </source>
</reference>
<dbReference type="InterPro" id="IPR014017">
    <property type="entry name" value="DNA_helicase_UvrD-like_C"/>
</dbReference>
<dbReference type="GO" id="GO:0003677">
    <property type="term" value="F:DNA binding"/>
    <property type="evidence" value="ECO:0007669"/>
    <property type="project" value="UniProtKB-KW"/>
</dbReference>
<dbReference type="InterPro" id="IPR014016">
    <property type="entry name" value="UvrD-like_ATP-bd"/>
</dbReference>
<evidence type="ECO:0000256" key="11">
    <source>
        <dbReference type="ARBA" id="ARBA00034617"/>
    </source>
</evidence>
<dbReference type="GO" id="GO:0043138">
    <property type="term" value="F:3'-5' DNA helicase activity"/>
    <property type="evidence" value="ECO:0007669"/>
    <property type="project" value="UniProtKB-EC"/>
</dbReference>
<dbReference type="Pfam" id="PF00580">
    <property type="entry name" value="UvrD-helicase"/>
    <property type="match status" value="1"/>
</dbReference>
<comment type="catalytic activity">
    <reaction evidence="14">
        <text>ATP + H2O = ADP + phosphate + H(+)</text>
        <dbReference type="Rhea" id="RHEA:13065"/>
        <dbReference type="ChEBI" id="CHEBI:15377"/>
        <dbReference type="ChEBI" id="CHEBI:15378"/>
        <dbReference type="ChEBI" id="CHEBI:30616"/>
        <dbReference type="ChEBI" id="CHEBI:43474"/>
        <dbReference type="ChEBI" id="CHEBI:456216"/>
        <dbReference type="EC" id="5.6.2.4"/>
    </reaction>
</comment>
<evidence type="ECO:0000256" key="9">
    <source>
        <dbReference type="ARBA" id="ARBA00023204"/>
    </source>
</evidence>
<evidence type="ECO:0000256" key="8">
    <source>
        <dbReference type="ARBA" id="ARBA00023125"/>
    </source>
</evidence>
<dbReference type="Pfam" id="PF13361">
    <property type="entry name" value="UvrD_C"/>
    <property type="match status" value="1"/>
</dbReference>
<keyword evidence="1" id="KW-0540">Nuclease</keyword>
<feature type="binding site" evidence="15">
    <location>
        <begin position="29"/>
        <end position="36"/>
    </location>
    <ligand>
        <name>ATP</name>
        <dbReference type="ChEBI" id="CHEBI:30616"/>
    </ligand>
</feature>
<keyword evidence="3" id="KW-0227">DNA damage</keyword>
<dbReference type="InterPro" id="IPR038726">
    <property type="entry name" value="PDDEXK_AddAB-type"/>
</dbReference>
<evidence type="ECO:0000256" key="10">
    <source>
        <dbReference type="ARBA" id="ARBA00023235"/>
    </source>
</evidence>
<dbReference type="PANTHER" id="PTHR11070:SF2">
    <property type="entry name" value="ATP-DEPENDENT DNA HELICASE SRS2"/>
    <property type="match status" value="1"/>
</dbReference>
<feature type="domain" description="UvrD-like helicase C-terminal" evidence="18">
    <location>
        <begin position="521"/>
        <end position="792"/>
    </location>
</feature>
<evidence type="ECO:0000256" key="13">
    <source>
        <dbReference type="ARBA" id="ARBA00034923"/>
    </source>
</evidence>
<keyword evidence="20" id="KW-1185">Reference proteome</keyword>
<evidence type="ECO:0000256" key="14">
    <source>
        <dbReference type="ARBA" id="ARBA00048988"/>
    </source>
</evidence>
<feature type="region of interest" description="Disordered" evidence="16">
    <location>
        <begin position="949"/>
        <end position="974"/>
    </location>
</feature>
<dbReference type="PROSITE" id="PS51217">
    <property type="entry name" value="UVRD_HELICASE_CTER"/>
    <property type="match status" value="1"/>
</dbReference>
<dbReference type="PROSITE" id="PS51198">
    <property type="entry name" value="UVRD_HELICASE_ATP_BIND"/>
    <property type="match status" value="1"/>
</dbReference>
<keyword evidence="4 15" id="KW-0378">Hydrolase</keyword>